<feature type="region of interest" description="Disordered" evidence="17">
    <location>
        <begin position="614"/>
        <end position="633"/>
    </location>
</feature>
<dbReference type="EMBL" id="MGEH01000007">
    <property type="protein sequence ID" value="OGL79523.1"/>
    <property type="molecule type" value="Genomic_DNA"/>
</dbReference>
<evidence type="ECO:0000256" key="1">
    <source>
        <dbReference type="ARBA" id="ARBA00004496"/>
    </source>
</evidence>
<evidence type="ECO:0000256" key="8">
    <source>
        <dbReference type="ARBA" id="ARBA00022771"/>
    </source>
</evidence>
<dbReference type="Pfam" id="PF17755">
    <property type="entry name" value="UvrA_DNA-bind"/>
    <property type="match status" value="1"/>
</dbReference>
<dbReference type="Proteomes" id="UP000176603">
    <property type="component" value="Unassembled WGS sequence"/>
</dbReference>
<keyword evidence="10" id="KW-0067">ATP-binding</keyword>
<evidence type="ECO:0000256" key="11">
    <source>
        <dbReference type="ARBA" id="ARBA00022881"/>
    </source>
</evidence>
<reference evidence="19 20" key="1">
    <citation type="journal article" date="2016" name="Nat. Commun.">
        <title>Thousands of microbial genomes shed light on interconnected biogeochemical processes in an aquifer system.</title>
        <authorList>
            <person name="Anantharaman K."/>
            <person name="Brown C.T."/>
            <person name="Hug L.A."/>
            <person name="Sharon I."/>
            <person name="Castelle C.J."/>
            <person name="Probst A.J."/>
            <person name="Thomas B.C."/>
            <person name="Singh A."/>
            <person name="Wilkins M.J."/>
            <person name="Karaoz U."/>
            <person name="Brodie E.L."/>
            <person name="Williams K.H."/>
            <person name="Hubbard S.S."/>
            <person name="Banfield J.F."/>
        </authorList>
    </citation>
    <scope>NUCLEOTIDE SEQUENCE [LARGE SCALE GENOMIC DNA]</scope>
</reference>
<evidence type="ECO:0000256" key="6">
    <source>
        <dbReference type="ARBA" id="ARBA00022763"/>
    </source>
</evidence>
<name>A0A1F7UMK8_9BACT</name>
<evidence type="ECO:0000256" key="5">
    <source>
        <dbReference type="ARBA" id="ARBA00022741"/>
    </source>
</evidence>
<dbReference type="CDD" id="cd03271">
    <property type="entry name" value="ABC_UvrA_II"/>
    <property type="match status" value="1"/>
</dbReference>
<dbReference type="PANTHER" id="PTHR43152">
    <property type="entry name" value="UVRABC SYSTEM PROTEIN A"/>
    <property type="match status" value="1"/>
</dbReference>
<dbReference type="PROSITE" id="PS50893">
    <property type="entry name" value="ABC_TRANSPORTER_2"/>
    <property type="match status" value="2"/>
</dbReference>
<dbReference type="SMART" id="SM00382">
    <property type="entry name" value="AAA"/>
    <property type="match status" value="2"/>
</dbReference>
<dbReference type="GO" id="GO:0006289">
    <property type="term" value="P:nucleotide-excision repair"/>
    <property type="evidence" value="ECO:0007669"/>
    <property type="project" value="InterPro"/>
</dbReference>
<dbReference type="PROSITE" id="PS00211">
    <property type="entry name" value="ABC_TRANSPORTER_1"/>
    <property type="match status" value="2"/>
</dbReference>
<dbReference type="GO" id="GO:0009380">
    <property type="term" value="C:excinuclease repair complex"/>
    <property type="evidence" value="ECO:0007669"/>
    <property type="project" value="InterPro"/>
</dbReference>
<evidence type="ECO:0000256" key="14">
    <source>
        <dbReference type="ARBA" id="ARBA00038000"/>
    </source>
</evidence>
<comment type="caution">
    <text evidence="19">The sequence shown here is derived from an EMBL/GenBank/DDBJ whole genome shotgun (WGS) entry which is preliminary data.</text>
</comment>
<keyword evidence="13" id="KW-0234">DNA repair</keyword>
<comment type="similarity">
    <text evidence="14">Belongs to the ABC transporter superfamily. UvrA family.</text>
</comment>
<evidence type="ECO:0000256" key="9">
    <source>
        <dbReference type="ARBA" id="ARBA00022833"/>
    </source>
</evidence>
<dbReference type="SUPFAM" id="SSF52540">
    <property type="entry name" value="P-loop containing nucleoside triphosphate hydrolases"/>
    <property type="match status" value="2"/>
</dbReference>
<gene>
    <name evidence="19" type="ORF">A3E39_00180</name>
</gene>
<accession>A0A1F7UMK8</accession>
<dbReference type="NCBIfam" id="NF001503">
    <property type="entry name" value="PRK00349.1"/>
    <property type="match status" value="1"/>
</dbReference>
<dbReference type="STRING" id="1802399.A3E39_00180"/>
<dbReference type="PANTHER" id="PTHR43152:SF3">
    <property type="entry name" value="UVRABC SYSTEM PROTEIN A"/>
    <property type="match status" value="1"/>
</dbReference>
<dbReference type="InterPro" id="IPR003593">
    <property type="entry name" value="AAA+_ATPase"/>
</dbReference>
<dbReference type="NCBIfam" id="TIGR00630">
    <property type="entry name" value="uvra"/>
    <property type="match status" value="1"/>
</dbReference>
<dbReference type="GO" id="GO:0004518">
    <property type="term" value="F:nuclease activity"/>
    <property type="evidence" value="ECO:0007669"/>
    <property type="project" value="UniProtKB-KW"/>
</dbReference>
<dbReference type="Gene3D" id="1.10.8.280">
    <property type="entry name" value="ABC transporter ATPase domain-like"/>
    <property type="match status" value="1"/>
</dbReference>
<sequence length="961" mass="105090">MSATSHISIRGARVHNLKNVSLALPKNKLIVITGLSGSGKSSLAFDTIHAEGQRRYMESLSSYARQFLELQDKPDVDEISGLSPTVAIDQKSSSHNPRSTVGTVTEIYDYLRLVFSRAGRAHCPMCGKPVAEQSPREIADKILAQAAKTDLVLLAPMVREQKGEHKVVLQAAQNAGYHEVRYDGTLVDIDELLRVKPDKTKPHTIEVVTGKLEAKTTMVIESLLELVKAALDLGNGLITVLDERTLDETLYSQSLFCPTCNRSLPTLEPRLFSFNSPHGACPACTGLGTKLVLEPDLVIPNPRLTIAQGAIKPWTRIAGNQTSHLKLLEAVGAKHGFSIHEEVGKLPAKAVTMILEGTGDETYDVEGKTLAFEGILSMLEDKYRQTDSEYVQKEIESYMRVLTCPVCEGKRLRPEALLVTVAGKSVADLVRLSLEDAFSWFDGLGRGPLKVKPSKIIRISTERKPDAHGFTERERIVVDQITNEVKRRLVNLIDVGLGYLTLDRSAMSLSGGEAQRVRLAAQLGSELSGVIYILDEPSIGLHQRDNDKLISTMKRLRDLGNTVIVVEHDQAVMEAADHVVDVGPGAGEYGGEIIAEGTLADIKRNKESSTGAYLTGRKSLDVPKQRRKGNGKSLTVKGATEYNLKSVDFKLPLGLFACVTGVSGSGKSTLVLDILGRALSAHFYGAKDLPGAHKKIDGIDHLDKVVSVDQSPIGRTPRSNPATYTGVFTVIRDLFAEIPEAKMRGFDAGKFSFNVKGGGRCEACSGDGYVQIEMQFLPDVYVECTECHGRRYNQEALEIHWRGKNIADVLEMTVEEARRFFVDQPLIYEKLSVLHEVGLGYVKLGQPATTLSGGEAQRVKLSTELSRRATGRTLYILDEPTTGLHFDDIKRLLIVLQALVDKGNTILVIEHNLDVIKSADWVFDMGPEGGAKGGEVVCEGTPEAVAKHKKSFTGEYLKEVL</sequence>
<dbReference type="GO" id="GO:0005737">
    <property type="term" value="C:cytoplasm"/>
    <property type="evidence" value="ECO:0007669"/>
    <property type="project" value="UniProtKB-SubCell"/>
</dbReference>
<evidence type="ECO:0000259" key="18">
    <source>
        <dbReference type="PROSITE" id="PS50893"/>
    </source>
</evidence>
<feature type="domain" description="ABC transporter" evidence="18">
    <location>
        <begin position="617"/>
        <end position="958"/>
    </location>
</feature>
<keyword evidence="11" id="KW-0267">Excision nuclease</keyword>
<keyword evidence="5" id="KW-0547">Nucleotide-binding</keyword>
<keyword evidence="9" id="KW-0862">Zinc</keyword>
<proteinExistence type="inferred from homology"/>
<dbReference type="GO" id="GO:0003677">
    <property type="term" value="F:DNA binding"/>
    <property type="evidence" value="ECO:0007669"/>
    <property type="project" value="UniProtKB-KW"/>
</dbReference>
<feature type="domain" description="ABC transporter" evidence="18">
    <location>
        <begin position="315"/>
        <end position="615"/>
    </location>
</feature>
<dbReference type="GO" id="GO:0008270">
    <property type="term" value="F:zinc ion binding"/>
    <property type="evidence" value="ECO:0007669"/>
    <property type="project" value="UniProtKB-KW"/>
</dbReference>
<dbReference type="Gene3D" id="3.30.1490.20">
    <property type="entry name" value="ATP-grasp fold, A domain"/>
    <property type="match status" value="1"/>
</dbReference>
<dbReference type="Pfam" id="PF17760">
    <property type="entry name" value="UvrA_inter"/>
    <property type="match status" value="1"/>
</dbReference>
<evidence type="ECO:0000256" key="7">
    <source>
        <dbReference type="ARBA" id="ARBA00022769"/>
    </source>
</evidence>
<dbReference type="InterPro" id="IPR041102">
    <property type="entry name" value="UvrA_inter"/>
</dbReference>
<evidence type="ECO:0000313" key="20">
    <source>
        <dbReference type="Proteomes" id="UP000176603"/>
    </source>
</evidence>
<evidence type="ECO:0000256" key="4">
    <source>
        <dbReference type="ARBA" id="ARBA00022737"/>
    </source>
</evidence>
<keyword evidence="6" id="KW-0227">DNA damage</keyword>
<dbReference type="FunFam" id="3.40.50.300:FF:000272">
    <property type="entry name" value="UvrABC system protein A"/>
    <property type="match status" value="1"/>
</dbReference>
<evidence type="ECO:0000256" key="15">
    <source>
        <dbReference type="ARBA" id="ARBA00039316"/>
    </source>
</evidence>
<organism evidence="19 20">
    <name type="scientific">Candidatus Uhrbacteria bacterium RIFCSPHIGHO2_12_FULL_60_25</name>
    <dbReference type="NCBI Taxonomy" id="1802399"/>
    <lineage>
        <taxon>Bacteria</taxon>
        <taxon>Candidatus Uhriibacteriota</taxon>
    </lineage>
</organism>
<dbReference type="Gene3D" id="3.40.50.300">
    <property type="entry name" value="P-loop containing nucleotide triphosphate hydrolases"/>
    <property type="match status" value="2"/>
</dbReference>
<evidence type="ECO:0000313" key="19">
    <source>
        <dbReference type="EMBL" id="OGL79523.1"/>
    </source>
</evidence>
<dbReference type="GO" id="GO:0016887">
    <property type="term" value="F:ATP hydrolysis activity"/>
    <property type="evidence" value="ECO:0007669"/>
    <property type="project" value="InterPro"/>
</dbReference>
<evidence type="ECO:0000256" key="10">
    <source>
        <dbReference type="ARBA" id="ARBA00022840"/>
    </source>
</evidence>
<evidence type="ECO:0000256" key="2">
    <source>
        <dbReference type="ARBA" id="ARBA00022490"/>
    </source>
</evidence>
<keyword evidence="8" id="KW-0863">Zinc-finger</keyword>
<dbReference type="InterPro" id="IPR017871">
    <property type="entry name" value="ABC_transporter-like_CS"/>
</dbReference>
<dbReference type="Gene3D" id="1.20.1580.10">
    <property type="entry name" value="ABC transporter ATPase like domain"/>
    <property type="match status" value="2"/>
</dbReference>
<dbReference type="GO" id="GO:0005524">
    <property type="term" value="F:ATP binding"/>
    <property type="evidence" value="ECO:0007669"/>
    <property type="project" value="UniProtKB-KW"/>
</dbReference>
<evidence type="ECO:0000256" key="16">
    <source>
        <dbReference type="ARBA" id="ARBA00042156"/>
    </source>
</evidence>
<keyword evidence="4" id="KW-0677">Repeat</keyword>
<dbReference type="InterPro" id="IPR013815">
    <property type="entry name" value="ATP_grasp_subdomain_1"/>
</dbReference>
<protein>
    <recommendedName>
        <fullName evidence="15">UvrABC system protein A</fullName>
    </recommendedName>
    <alternativeName>
        <fullName evidence="16">Excinuclease ABC subunit A</fullName>
    </alternativeName>
</protein>
<evidence type="ECO:0000256" key="3">
    <source>
        <dbReference type="ARBA" id="ARBA00022723"/>
    </source>
</evidence>
<dbReference type="InterPro" id="IPR041552">
    <property type="entry name" value="UvrA_DNA-bd"/>
</dbReference>
<keyword evidence="2" id="KW-0963">Cytoplasm</keyword>
<keyword evidence="12" id="KW-0238">DNA-binding</keyword>
<evidence type="ECO:0000256" key="17">
    <source>
        <dbReference type="SAM" id="MobiDB-lite"/>
    </source>
</evidence>
<comment type="subcellular location">
    <subcellularLocation>
        <location evidence="1">Cytoplasm</location>
    </subcellularLocation>
</comment>
<evidence type="ECO:0000256" key="12">
    <source>
        <dbReference type="ARBA" id="ARBA00023125"/>
    </source>
</evidence>
<evidence type="ECO:0000256" key="13">
    <source>
        <dbReference type="ARBA" id="ARBA00023204"/>
    </source>
</evidence>
<keyword evidence="7" id="KW-0228">DNA excision</keyword>
<dbReference type="InterPro" id="IPR027417">
    <property type="entry name" value="P-loop_NTPase"/>
</dbReference>
<dbReference type="AlphaFoldDB" id="A0A1F7UMK8"/>
<keyword evidence="3" id="KW-0479">Metal-binding</keyword>
<dbReference type="InterPro" id="IPR004602">
    <property type="entry name" value="UvrA"/>
</dbReference>
<dbReference type="InterPro" id="IPR003439">
    <property type="entry name" value="ABC_transporter-like_ATP-bd"/>
</dbReference>
<dbReference type="FunFam" id="1.20.1580.10:FF:000002">
    <property type="entry name" value="UvrABC system protein A"/>
    <property type="match status" value="1"/>
</dbReference>